<evidence type="ECO:0000313" key="2">
    <source>
        <dbReference type="EMBL" id="MFC3152497.1"/>
    </source>
</evidence>
<accession>A0ABV7HLE6</accession>
<gene>
    <name evidence="2" type="ORF">ACFOEK_15790</name>
</gene>
<comment type="caution">
    <text evidence="2">The sequence shown here is derived from an EMBL/GenBank/DDBJ whole genome shotgun (WGS) entry which is preliminary data.</text>
</comment>
<protein>
    <submittedName>
        <fullName evidence="2">Uncharacterized protein</fullName>
    </submittedName>
</protein>
<name>A0ABV7HLE6_9GAMM</name>
<dbReference type="EMBL" id="JBHRSZ010000007">
    <property type="protein sequence ID" value="MFC3152497.1"/>
    <property type="molecule type" value="Genomic_DNA"/>
</dbReference>
<reference evidence="3" key="1">
    <citation type="journal article" date="2019" name="Int. J. Syst. Evol. Microbiol.">
        <title>The Global Catalogue of Microorganisms (GCM) 10K type strain sequencing project: providing services to taxonomists for standard genome sequencing and annotation.</title>
        <authorList>
            <consortium name="The Broad Institute Genomics Platform"/>
            <consortium name="The Broad Institute Genome Sequencing Center for Infectious Disease"/>
            <person name="Wu L."/>
            <person name="Ma J."/>
        </authorList>
    </citation>
    <scope>NUCLEOTIDE SEQUENCE [LARGE SCALE GENOMIC DNA]</scope>
    <source>
        <strain evidence="3">KCTC 52438</strain>
    </source>
</reference>
<dbReference type="Proteomes" id="UP001595476">
    <property type="component" value="Unassembled WGS sequence"/>
</dbReference>
<evidence type="ECO:0000256" key="1">
    <source>
        <dbReference type="SAM" id="Coils"/>
    </source>
</evidence>
<organism evidence="2 3">
    <name type="scientific">Litoribrevibacter euphylliae</name>
    <dbReference type="NCBI Taxonomy" id="1834034"/>
    <lineage>
        <taxon>Bacteria</taxon>
        <taxon>Pseudomonadati</taxon>
        <taxon>Pseudomonadota</taxon>
        <taxon>Gammaproteobacteria</taxon>
        <taxon>Oceanospirillales</taxon>
        <taxon>Oceanospirillaceae</taxon>
        <taxon>Litoribrevibacter</taxon>
    </lineage>
</organism>
<evidence type="ECO:0000313" key="3">
    <source>
        <dbReference type="Proteomes" id="UP001595476"/>
    </source>
</evidence>
<dbReference type="Gene3D" id="1.10.287.1490">
    <property type="match status" value="1"/>
</dbReference>
<keyword evidence="1" id="KW-0175">Coiled coil</keyword>
<dbReference type="RefSeq" id="WP_386722427.1">
    <property type="nucleotide sequence ID" value="NZ_JBHRSZ010000007.1"/>
</dbReference>
<feature type="coiled-coil region" evidence="1">
    <location>
        <begin position="38"/>
        <end position="135"/>
    </location>
</feature>
<keyword evidence="3" id="KW-1185">Reference proteome</keyword>
<dbReference type="SUPFAM" id="SSF46966">
    <property type="entry name" value="Spectrin repeat"/>
    <property type="match status" value="1"/>
</dbReference>
<sequence length="189" mass="21436">MEEDILKKVASRVLKEAGRIDSLVGEFTEVKETSEKTVDSIENRLQSVLGEFEQLKDRLQTVETQLEEAQQSTGVDNLADRAELEALRRELEEARAQNEEYVHRNSVLQATVEQLKKEKAELSEAGGEITRYNAETNVGSSAVVPRENHKGDWCMYKEVVPIIITYKRDVKQLEIEVARLKGRSSNSSE</sequence>
<proteinExistence type="predicted"/>